<proteinExistence type="predicted"/>
<accession>A0A2S2CPW0</accession>
<dbReference type="EMBL" id="CP029353">
    <property type="protein sequence ID" value="AWK86410.1"/>
    <property type="molecule type" value="Genomic_DNA"/>
</dbReference>
<dbReference type="KEGG" id="azz:DEW08_09295"/>
<evidence type="ECO:0000313" key="2">
    <source>
        <dbReference type="EMBL" id="AWK86410.1"/>
    </source>
</evidence>
<sequence>MIGNDLASMKNMLAGVFTKAAEAKEKAAGKTDKADAARPGSDARRAANATPMDPADPAVLLSSNLQDLSGRLRGMAEGASGRAQDGIARAGDALDQMQGMLEYNDAFADQLDQVMEAMGRDLGRMLSALGLGEEEAGEAVKGFAGRFGEDERRTATHLANASAGGTSALAAGSELHHERTAVAVELRNVELTLEQGGKTLTVSLDRSSLSMERTAETAFTSTDGRSTVAGAERSATSLRAESQGLTIRADGFSADELDAITRTLQTAMSAPPQGLEGGAVLTPKNAPREGEPLHLSLDLKALLTTAFGDKGAKAAESMGKDIRKQGFDVRI</sequence>
<name>A0A2S2CPW0_9PROT</name>
<evidence type="ECO:0000256" key="1">
    <source>
        <dbReference type="SAM" id="MobiDB-lite"/>
    </source>
</evidence>
<protein>
    <submittedName>
        <fullName evidence="2">Uncharacterized protein</fullName>
    </submittedName>
</protein>
<dbReference type="OrthoDB" id="7300583at2"/>
<evidence type="ECO:0000313" key="3">
    <source>
        <dbReference type="Proteomes" id="UP000245629"/>
    </source>
</evidence>
<organism evidence="2 3">
    <name type="scientific">Azospirillum thermophilum</name>
    <dbReference type="NCBI Taxonomy" id="2202148"/>
    <lineage>
        <taxon>Bacteria</taxon>
        <taxon>Pseudomonadati</taxon>
        <taxon>Pseudomonadota</taxon>
        <taxon>Alphaproteobacteria</taxon>
        <taxon>Rhodospirillales</taxon>
        <taxon>Azospirillaceae</taxon>
        <taxon>Azospirillum</taxon>
    </lineage>
</organism>
<gene>
    <name evidence="2" type="ORF">DEW08_09295</name>
</gene>
<dbReference type="AlphaFoldDB" id="A0A2S2CPW0"/>
<dbReference type="RefSeq" id="WP_109326494.1">
    <property type="nucleotide sequence ID" value="NZ_CP029353.1"/>
</dbReference>
<dbReference type="Proteomes" id="UP000245629">
    <property type="component" value="Chromosome 2"/>
</dbReference>
<feature type="region of interest" description="Disordered" evidence="1">
    <location>
        <begin position="26"/>
        <end position="58"/>
    </location>
</feature>
<feature type="compositionally biased region" description="Basic and acidic residues" evidence="1">
    <location>
        <begin position="26"/>
        <end position="45"/>
    </location>
</feature>
<reference evidence="3" key="1">
    <citation type="submission" date="2018-05" db="EMBL/GenBank/DDBJ databases">
        <title>Azospirillum thermophila sp. nov., a novel isolated from hot spring.</title>
        <authorList>
            <person name="Zhao Z."/>
        </authorList>
    </citation>
    <scope>NUCLEOTIDE SEQUENCE [LARGE SCALE GENOMIC DNA]</scope>
    <source>
        <strain evidence="3">CFH 70021</strain>
    </source>
</reference>
<keyword evidence="3" id="KW-1185">Reference proteome</keyword>